<feature type="binding site" evidence="8">
    <location>
        <position position="196"/>
    </location>
    <ligand>
        <name>Zn(2+)</name>
        <dbReference type="ChEBI" id="CHEBI:29105"/>
        <label>2</label>
        <note>catalytic</note>
    </ligand>
</feature>
<dbReference type="AlphaFoldDB" id="A0A7D9HH78"/>
<comment type="cofactor">
    <cofactor evidence="9">
        <name>Ca(2+)</name>
        <dbReference type="ChEBI" id="CHEBI:29108"/>
    </cofactor>
    <text evidence="9">Can bind about 5 Ca(2+) ions per subunit.</text>
</comment>
<dbReference type="PIRSF" id="PIRSF001191">
    <property type="entry name" value="Peptidase_M10A_matrix"/>
    <property type="match status" value="1"/>
</dbReference>
<feature type="active site" evidence="7">
    <location>
        <position position="193"/>
    </location>
</feature>
<feature type="binding site" evidence="9">
    <location>
        <position position="147"/>
    </location>
    <ligand>
        <name>Ca(2+)</name>
        <dbReference type="ChEBI" id="CHEBI:29108"/>
        <label>3</label>
    </ligand>
</feature>
<dbReference type="Gene3D" id="3.40.390.10">
    <property type="entry name" value="Collagenase (Catalytic Domain)"/>
    <property type="match status" value="1"/>
</dbReference>
<evidence type="ECO:0000256" key="6">
    <source>
        <dbReference type="ARBA" id="ARBA00023049"/>
    </source>
</evidence>
<dbReference type="PANTHER" id="PTHR10201">
    <property type="entry name" value="MATRIX METALLOPROTEINASE"/>
    <property type="match status" value="1"/>
</dbReference>
<dbReference type="InterPro" id="IPR018487">
    <property type="entry name" value="Hemopexin-like_repeat"/>
</dbReference>
<evidence type="ECO:0000256" key="7">
    <source>
        <dbReference type="PIRSR" id="PIRSR001191-1"/>
    </source>
</evidence>
<dbReference type="PANTHER" id="PTHR10201:SF323">
    <property type="entry name" value="MATRIX METALLOPROTEINASE-21"/>
    <property type="match status" value="1"/>
</dbReference>
<keyword evidence="5 8" id="KW-0862">Zinc</keyword>
<feature type="binding site" evidence="9">
    <location>
        <position position="154"/>
    </location>
    <ligand>
        <name>Zn(2+)</name>
        <dbReference type="ChEBI" id="CHEBI:29105"/>
        <label>1</label>
    </ligand>
</feature>
<protein>
    <submittedName>
        <fullName evidence="10">Matrix metallo ase-19-like</fullName>
    </submittedName>
</protein>
<keyword evidence="9" id="KW-0106">Calcium</keyword>
<accession>A0A7D9HH78</accession>
<evidence type="ECO:0000256" key="3">
    <source>
        <dbReference type="ARBA" id="ARBA00022723"/>
    </source>
</evidence>
<dbReference type="OrthoDB" id="5981181at2759"/>
<dbReference type="PRINTS" id="PR00138">
    <property type="entry name" value="MATRIXIN"/>
</dbReference>
<comment type="similarity">
    <text evidence="1">Belongs to the peptidase M10A family.</text>
</comment>
<feature type="binding site" evidence="9">
    <location>
        <position position="174"/>
    </location>
    <ligand>
        <name>Ca(2+)</name>
        <dbReference type="ChEBI" id="CHEBI:29108"/>
        <label>3</label>
    </ligand>
</feature>
<dbReference type="InterPro" id="IPR006026">
    <property type="entry name" value="Peptidase_Metallo"/>
</dbReference>
<dbReference type="GO" id="GO:0006508">
    <property type="term" value="P:proteolysis"/>
    <property type="evidence" value="ECO:0007669"/>
    <property type="project" value="UniProtKB-KW"/>
</dbReference>
<evidence type="ECO:0000256" key="9">
    <source>
        <dbReference type="PIRSR" id="PIRSR621190-2"/>
    </source>
</evidence>
<proteinExistence type="inferred from homology"/>
<feature type="binding site" evidence="8">
    <location>
        <position position="202"/>
    </location>
    <ligand>
        <name>Zn(2+)</name>
        <dbReference type="ChEBI" id="CHEBI:29105"/>
        <label>2</label>
        <note>catalytic</note>
    </ligand>
</feature>
<keyword evidence="6" id="KW-0482">Metalloprotease</keyword>
<comment type="cofactor">
    <cofactor evidence="9">
        <name>Zn(2+)</name>
        <dbReference type="ChEBI" id="CHEBI:29105"/>
    </cofactor>
    <text evidence="9">Binds 2 Zn(2+) ions per subunit.</text>
</comment>
<dbReference type="Proteomes" id="UP001152795">
    <property type="component" value="Unassembled WGS sequence"/>
</dbReference>
<feature type="binding site" evidence="9">
    <location>
        <position position="146"/>
    </location>
    <ligand>
        <name>Ca(2+)</name>
        <dbReference type="ChEBI" id="CHEBI:29108"/>
        <label>3</label>
    </ligand>
</feature>
<feature type="binding site" evidence="9">
    <location>
        <position position="210"/>
    </location>
    <ligand>
        <name>Zn(2+)</name>
        <dbReference type="ChEBI" id="CHEBI:29105"/>
        <label>2</label>
        <note>catalytic</note>
    </ligand>
</feature>
<reference evidence="10" key="1">
    <citation type="submission" date="2020-04" db="EMBL/GenBank/DDBJ databases">
        <authorList>
            <person name="Alioto T."/>
            <person name="Alioto T."/>
            <person name="Gomez Garrido J."/>
        </authorList>
    </citation>
    <scope>NUCLEOTIDE SEQUENCE</scope>
    <source>
        <strain evidence="10">A484AB</strain>
    </source>
</reference>
<evidence type="ECO:0000313" key="10">
    <source>
        <dbReference type="EMBL" id="CAB3983711.1"/>
    </source>
</evidence>
<dbReference type="EMBL" id="CACRXK020000645">
    <property type="protein sequence ID" value="CAB3983711.1"/>
    <property type="molecule type" value="Genomic_DNA"/>
</dbReference>
<dbReference type="GO" id="GO:0004222">
    <property type="term" value="F:metalloendopeptidase activity"/>
    <property type="evidence" value="ECO:0007669"/>
    <property type="project" value="InterPro"/>
</dbReference>
<dbReference type="InterPro" id="IPR036375">
    <property type="entry name" value="Hemopexin-like_dom_sf"/>
</dbReference>
<dbReference type="GO" id="GO:0031012">
    <property type="term" value="C:extracellular matrix"/>
    <property type="evidence" value="ECO:0007669"/>
    <property type="project" value="InterPro"/>
</dbReference>
<sequence>MYVKILTTRVLAPFVLFVTVLTIFDVNAKPLKKIGENSLDNEETLLATKMTRNEDGMYKCHHLRSDHRNHHHRQRRYTASPFTFHTMVVLWHVSNFSAKLPQEVQLSVFKEAFNKWHAVSRLNFSYTDDANKAHIKISFLTNHFYDGPGGTLAHAYGPHPSTGHAGEIHFDEDENWVTTKTGGTNLRAVALHEIGHAIGIKHSQAAQSVMRDVILNNNTELYPDDIAAIRWMYGKCEVRDITAVLHDRFGDAGDTMLVINNNKVWRIWAHSGEIFNEEHETWPKDIREYYKAKDPIYDNVFPLSAAFYAKGDHDVYLFGQNHFIRKKPFEDNQMTNGRYYDFKDIMEWKQNSWGGWIQVPEGPLPYSPMNIFHTPDLFKYFLKSDAKFGASFEVGCCYWQHFFMNGTHYKVSMHNFNNFLIEDMSVSFPGAPRNPDASWYDMVNSEWYFFKEDKYYKWNASVGKYTDRGPISLLWFSVCD</sequence>
<feature type="binding site" evidence="8">
    <location>
        <position position="192"/>
    </location>
    <ligand>
        <name>Zn(2+)</name>
        <dbReference type="ChEBI" id="CHEBI:29105"/>
        <label>2</label>
        <note>catalytic</note>
    </ligand>
</feature>
<dbReference type="SUPFAM" id="SSF55486">
    <property type="entry name" value="Metalloproteases ('zincins'), catalytic domain"/>
    <property type="match status" value="1"/>
</dbReference>
<feature type="binding site" evidence="9">
    <location>
        <position position="169"/>
    </location>
    <ligand>
        <name>Zn(2+)</name>
        <dbReference type="ChEBI" id="CHEBI:29105"/>
        <label>1</label>
    </ligand>
</feature>
<dbReference type="InterPro" id="IPR001818">
    <property type="entry name" value="Pept_M10_metallopeptidase"/>
</dbReference>
<evidence type="ECO:0000256" key="8">
    <source>
        <dbReference type="PIRSR" id="PIRSR001191-2"/>
    </source>
</evidence>
<keyword evidence="2" id="KW-0645">Protease</keyword>
<evidence type="ECO:0000313" key="11">
    <source>
        <dbReference type="Proteomes" id="UP001152795"/>
    </source>
</evidence>
<name>A0A7D9HH78_PARCT</name>
<gene>
    <name evidence="10" type="ORF">PACLA_8A058214</name>
</gene>
<dbReference type="InterPro" id="IPR021190">
    <property type="entry name" value="Pept_M10A"/>
</dbReference>
<feature type="binding site" evidence="9">
    <location>
        <position position="174"/>
    </location>
    <ligand>
        <name>Ca(2+)</name>
        <dbReference type="ChEBI" id="CHEBI:29108"/>
        <label>1</label>
    </ligand>
</feature>
<keyword evidence="3 8" id="KW-0479">Metal-binding</keyword>
<comment type="caution">
    <text evidence="10">The sequence shown here is derived from an EMBL/GenBank/DDBJ whole genome shotgun (WGS) entry which is preliminary data.</text>
</comment>
<keyword evidence="11" id="KW-1185">Reference proteome</keyword>
<organism evidence="10 11">
    <name type="scientific">Paramuricea clavata</name>
    <name type="common">Red gorgonian</name>
    <name type="synonym">Violescent sea-whip</name>
    <dbReference type="NCBI Taxonomy" id="317549"/>
    <lineage>
        <taxon>Eukaryota</taxon>
        <taxon>Metazoa</taxon>
        <taxon>Cnidaria</taxon>
        <taxon>Anthozoa</taxon>
        <taxon>Octocorallia</taxon>
        <taxon>Malacalcyonacea</taxon>
        <taxon>Plexauridae</taxon>
        <taxon>Paramuricea</taxon>
    </lineage>
</organism>
<dbReference type="PROSITE" id="PS51642">
    <property type="entry name" value="HEMOPEXIN_2"/>
    <property type="match status" value="1"/>
</dbReference>
<dbReference type="GO" id="GO:0008270">
    <property type="term" value="F:zinc ion binding"/>
    <property type="evidence" value="ECO:0007669"/>
    <property type="project" value="InterPro"/>
</dbReference>
<evidence type="ECO:0000256" key="2">
    <source>
        <dbReference type="ARBA" id="ARBA00022670"/>
    </source>
</evidence>
<evidence type="ECO:0000256" key="1">
    <source>
        <dbReference type="ARBA" id="ARBA00010370"/>
    </source>
</evidence>
<dbReference type="SUPFAM" id="SSF50923">
    <property type="entry name" value="Hemopexin-like domain"/>
    <property type="match status" value="1"/>
</dbReference>
<evidence type="ECO:0000256" key="4">
    <source>
        <dbReference type="ARBA" id="ARBA00022801"/>
    </source>
</evidence>
<keyword evidence="4" id="KW-0378">Hydrolase</keyword>
<dbReference type="SMART" id="SM00235">
    <property type="entry name" value="ZnMc"/>
    <property type="match status" value="1"/>
</dbReference>
<dbReference type="Pfam" id="PF00413">
    <property type="entry name" value="Peptidase_M10"/>
    <property type="match status" value="1"/>
</dbReference>
<dbReference type="InterPro" id="IPR024079">
    <property type="entry name" value="MetalloPept_cat_dom_sf"/>
</dbReference>
<feature type="binding site" evidence="9">
    <location>
        <position position="171"/>
    </location>
    <ligand>
        <name>Ca(2+)</name>
        <dbReference type="ChEBI" id="CHEBI:29108"/>
        <label>3</label>
    </ligand>
</feature>
<evidence type="ECO:0000256" key="5">
    <source>
        <dbReference type="ARBA" id="ARBA00022833"/>
    </source>
</evidence>